<feature type="region of interest" description="Disordered" evidence="1">
    <location>
        <begin position="345"/>
        <end position="545"/>
    </location>
</feature>
<protein>
    <recommendedName>
        <fullName evidence="4">GATA-type sexual development transcription factor NsdD</fullName>
    </recommendedName>
</protein>
<feature type="compositionally biased region" description="Low complexity" evidence="1">
    <location>
        <begin position="493"/>
        <end position="507"/>
    </location>
</feature>
<feature type="compositionally biased region" description="Pro residues" evidence="1">
    <location>
        <begin position="508"/>
        <end position="538"/>
    </location>
</feature>
<feature type="compositionally biased region" description="Basic residues" evidence="1">
    <location>
        <begin position="293"/>
        <end position="309"/>
    </location>
</feature>
<feature type="region of interest" description="Disordered" evidence="1">
    <location>
        <begin position="721"/>
        <end position="746"/>
    </location>
</feature>
<reference evidence="2 3" key="1">
    <citation type="journal article" date="2016" name="Sci. Rep.">
        <title>Insights into Adaptations to a Near-Obligate Nematode Endoparasitic Lifestyle from the Finished Genome of Drechmeria coniospora.</title>
        <authorList>
            <person name="Zhang L."/>
            <person name="Zhou Z."/>
            <person name="Guo Q."/>
            <person name="Fokkens L."/>
            <person name="Miskei M."/>
            <person name="Pocsi I."/>
            <person name="Zhang W."/>
            <person name="Chen M."/>
            <person name="Wang L."/>
            <person name="Sun Y."/>
            <person name="Donzelli B.G."/>
            <person name="Gibson D.M."/>
            <person name="Nelson D.R."/>
            <person name="Luo J.G."/>
            <person name="Rep M."/>
            <person name="Liu H."/>
            <person name="Yang S."/>
            <person name="Wang J."/>
            <person name="Krasnoff S.B."/>
            <person name="Xu Y."/>
            <person name="Molnar I."/>
            <person name="Lin M."/>
        </authorList>
    </citation>
    <scope>NUCLEOTIDE SEQUENCE [LARGE SCALE GENOMIC DNA]</scope>
    <source>
        <strain evidence="2 3">ARSEF 6962</strain>
    </source>
</reference>
<feature type="compositionally biased region" description="Low complexity" evidence="1">
    <location>
        <begin position="410"/>
        <end position="424"/>
    </location>
</feature>
<accession>A0A151GMP1</accession>
<dbReference type="RefSeq" id="XP_040657725.1">
    <property type="nucleotide sequence ID" value="XM_040802692.1"/>
</dbReference>
<feature type="region of interest" description="Disordered" evidence="1">
    <location>
        <begin position="758"/>
        <end position="777"/>
    </location>
</feature>
<feature type="region of interest" description="Disordered" evidence="1">
    <location>
        <begin position="71"/>
        <end position="101"/>
    </location>
</feature>
<feature type="region of interest" description="Disordered" evidence="1">
    <location>
        <begin position="182"/>
        <end position="225"/>
    </location>
</feature>
<sequence>MDACIAQSTNFFPSYDGGADAEPIPHQIADASDFSILHGPLALSTRRPTLALDARRSCFLLLRLCSLTDTDQPKASPPSRGDGTGSERLTPLRIGSRTPTTHPHRLLLTSTCAVQMSVRRWSAAPRSWYVHHQHVPIRHQVNVHALAVHARAVAHTHVHAPAHVHVHAHAHAHVHARTHIASPLPHGRVRMRTETSRRTPTLSLGPSNPPGALASSRRESQDRSSLVLAARAMEPGDSGSRQRSVLHSSNQLPSLLAAAAPPFRLVRPRPILTRPFARSRHSSTSVSEPQQHQHQHQHQHRQTNPRRPHQPNPPPPSFLPPQPDRRHPHEQPAMATATVLAPSAHYPPQASYSSGYPQYSSAPGAASSSMISPAPRRSSDDNEPSGRQSLPSISEVISGTRPSQFPPPSQASLPPGSSLPSPFAQPAHQYPESDKHSPPQPLHPAPTFPSRPEALSALTDSPRPSSFNGRHSLPPVSDRRPTPPFKSEHAPPHHQSPSDSHPPNGSFPHPPHPTPAPTSHPYPPTQLPPGQIPLPSYPVSPRHGMPIVSGHYDPRAQPVHAEDADFANRARYEQPPNRHFETWSYQDSLSRIGSSSRTVFNFAEAYTRIAREQHGSQPIPQRLPTEREVGEMLANVDLIKRSLEQVKDAVQASIQSERSREGTKVAGHYEEEHDHAMYDGMKPQYAIQHEVKKRRGVRFVSDVARARPELRSIANRCRSVPPRPADAIAATESTRPSGGEGPTARGRCATRADFTTQNWRGNDSSRLDRFGPNRKTGAKMHDKVESAAGGTCHGTTVAARPWAARGCLDAHAVRI</sequence>
<name>A0A151GMP1_DRECN</name>
<dbReference type="EMBL" id="LAYC01000002">
    <property type="protein sequence ID" value="KYK58373.1"/>
    <property type="molecule type" value="Genomic_DNA"/>
</dbReference>
<keyword evidence="3" id="KW-1185">Reference proteome</keyword>
<evidence type="ECO:0000313" key="2">
    <source>
        <dbReference type="EMBL" id="KYK58373.1"/>
    </source>
</evidence>
<dbReference type="AlphaFoldDB" id="A0A151GMP1"/>
<feature type="compositionally biased region" description="Polar residues" evidence="1">
    <location>
        <begin position="385"/>
        <end position="401"/>
    </location>
</feature>
<proteinExistence type="predicted"/>
<feature type="compositionally biased region" description="Polar residues" evidence="1">
    <location>
        <begin position="350"/>
        <end position="371"/>
    </location>
</feature>
<comment type="caution">
    <text evidence="2">The sequence shown here is derived from an EMBL/GenBank/DDBJ whole genome shotgun (WGS) entry which is preliminary data.</text>
</comment>
<dbReference type="Proteomes" id="UP000076580">
    <property type="component" value="Chromosome 02"/>
</dbReference>
<feature type="region of interest" description="Disordered" evidence="1">
    <location>
        <begin position="277"/>
        <end position="331"/>
    </location>
</feature>
<dbReference type="GeneID" id="63718029"/>
<dbReference type="InParanoid" id="A0A151GMP1"/>
<dbReference type="STRING" id="98403.A0A151GMP1"/>
<feature type="compositionally biased region" description="Basic and acidic residues" evidence="1">
    <location>
        <begin position="477"/>
        <end position="491"/>
    </location>
</feature>
<evidence type="ECO:0008006" key="4">
    <source>
        <dbReference type="Google" id="ProtNLM"/>
    </source>
</evidence>
<feature type="compositionally biased region" description="Polar residues" evidence="1">
    <location>
        <begin position="458"/>
        <end position="469"/>
    </location>
</feature>
<evidence type="ECO:0000256" key="1">
    <source>
        <dbReference type="SAM" id="MobiDB-lite"/>
    </source>
</evidence>
<feature type="compositionally biased region" description="Pro residues" evidence="1">
    <location>
        <begin position="438"/>
        <end position="449"/>
    </location>
</feature>
<feature type="compositionally biased region" description="Pro residues" evidence="1">
    <location>
        <begin position="310"/>
        <end position="322"/>
    </location>
</feature>
<organism evidence="2 3">
    <name type="scientific">Drechmeria coniospora</name>
    <name type="common">Nematophagous fungus</name>
    <name type="synonym">Meria coniospora</name>
    <dbReference type="NCBI Taxonomy" id="98403"/>
    <lineage>
        <taxon>Eukaryota</taxon>
        <taxon>Fungi</taxon>
        <taxon>Dikarya</taxon>
        <taxon>Ascomycota</taxon>
        <taxon>Pezizomycotina</taxon>
        <taxon>Sordariomycetes</taxon>
        <taxon>Hypocreomycetidae</taxon>
        <taxon>Hypocreales</taxon>
        <taxon>Ophiocordycipitaceae</taxon>
        <taxon>Drechmeria</taxon>
    </lineage>
</organism>
<gene>
    <name evidence="2" type="ORF">DCS_05386</name>
</gene>
<evidence type="ECO:0000313" key="3">
    <source>
        <dbReference type="Proteomes" id="UP000076580"/>
    </source>
</evidence>